<keyword evidence="1" id="KW-0813">Transport</keyword>
<dbReference type="InterPro" id="IPR050093">
    <property type="entry name" value="ABC_SmlMolc_Importer"/>
</dbReference>
<dbReference type="PANTHER" id="PTHR42781:SF9">
    <property type="entry name" value="AMINO ACID ABC TRANSPORTER, ATP-BINDING PROTEIN-RELATED"/>
    <property type="match status" value="1"/>
</dbReference>
<protein>
    <submittedName>
        <fullName evidence="6">Tungstate transport system ATP-binding protein</fullName>
    </submittedName>
</protein>
<evidence type="ECO:0000313" key="6">
    <source>
        <dbReference type="EMBL" id="SMF23738.1"/>
    </source>
</evidence>
<name>A0A1Y6BQI1_9PROT</name>
<reference evidence="6 7" key="1">
    <citation type="submission" date="2017-04" db="EMBL/GenBank/DDBJ databases">
        <authorList>
            <person name="Afonso C.L."/>
            <person name="Miller P.J."/>
            <person name="Scott M.A."/>
            <person name="Spackman E."/>
            <person name="Goraichik I."/>
            <person name="Dimitrov K.M."/>
            <person name="Suarez D.L."/>
            <person name="Swayne D.E."/>
        </authorList>
    </citation>
    <scope>NUCLEOTIDE SEQUENCE [LARGE SCALE GENOMIC DNA]</scope>
    <source>
        <strain evidence="6 7">USBA 355</strain>
    </source>
</reference>
<dbReference type="InterPro" id="IPR003593">
    <property type="entry name" value="AAA+_ATPase"/>
</dbReference>
<evidence type="ECO:0000256" key="3">
    <source>
        <dbReference type="ARBA" id="ARBA00022840"/>
    </source>
</evidence>
<dbReference type="InterPro" id="IPR027417">
    <property type="entry name" value="P-loop_NTPase"/>
</dbReference>
<dbReference type="Pfam" id="PF00005">
    <property type="entry name" value="ABC_tran"/>
    <property type="match status" value="1"/>
</dbReference>
<dbReference type="GO" id="GO:0016887">
    <property type="term" value="F:ATP hydrolysis activity"/>
    <property type="evidence" value="ECO:0007669"/>
    <property type="project" value="InterPro"/>
</dbReference>
<dbReference type="PROSITE" id="PS50893">
    <property type="entry name" value="ABC_TRANSPORTER_2"/>
    <property type="match status" value="1"/>
</dbReference>
<evidence type="ECO:0000259" key="5">
    <source>
        <dbReference type="PROSITE" id="PS50893"/>
    </source>
</evidence>
<sequence length="261" mass="28508">MSPGTNLGAQRLPPTREGAFSAPILPLELRDVCYEVGGARLIDGISLTIETGPRTLILGPNGAGKSLLLRLAHGLLRPSAGQVLWRNRKIAGAGRGPRRQAMVFQKPVLLRRSVRANLDHALALHRIGGEERRQRRREALQATGLSDRGDQPARSLSGGEQQRLALARAWALKPQVLFLDEPTSALDPASTRAVEEIVQALHAAGTKIVMTTHDLGQARRLADEVVFLNRGRLLEQGPADRFFTQPQSREAEAYLAGELLW</sequence>
<organism evidence="6 7">
    <name type="scientific">Tistlia consotensis USBA 355</name>
    <dbReference type="NCBI Taxonomy" id="560819"/>
    <lineage>
        <taxon>Bacteria</taxon>
        <taxon>Pseudomonadati</taxon>
        <taxon>Pseudomonadota</taxon>
        <taxon>Alphaproteobacteria</taxon>
        <taxon>Rhodospirillales</taxon>
        <taxon>Rhodovibrionaceae</taxon>
        <taxon>Tistlia</taxon>
    </lineage>
</organism>
<dbReference type="Gene3D" id="3.40.50.300">
    <property type="entry name" value="P-loop containing nucleotide triphosphate hydrolases"/>
    <property type="match status" value="1"/>
</dbReference>
<dbReference type="AlphaFoldDB" id="A0A1Y6BQI1"/>
<dbReference type="InterPro" id="IPR017871">
    <property type="entry name" value="ABC_transporter-like_CS"/>
</dbReference>
<dbReference type="GO" id="GO:0005524">
    <property type="term" value="F:ATP binding"/>
    <property type="evidence" value="ECO:0007669"/>
    <property type="project" value="UniProtKB-KW"/>
</dbReference>
<dbReference type="Proteomes" id="UP000192917">
    <property type="component" value="Unassembled WGS sequence"/>
</dbReference>
<evidence type="ECO:0000256" key="1">
    <source>
        <dbReference type="ARBA" id="ARBA00022448"/>
    </source>
</evidence>
<dbReference type="InterPro" id="IPR003439">
    <property type="entry name" value="ABC_transporter-like_ATP-bd"/>
</dbReference>
<keyword evidence="7" id="KW-1185">Reference proteome</keyword>
<accession>A0A1Y6BQI1</accession>
<proteinExistence type="predicted"/>
<evidence type="ECO:0000313" key="7">
    <source>
        <dbReference type="Proteomes" id="UP000192917"/>
    </source>
</evidence>
<dbReference type="PROSITE" id="PS00211">
    <property type="entry name" value="ABC_TRANSPORTER_1"/>
    <property type="match status" value="1"/>
</dbReference>
<dbReference type="EMBL" id="FWZX01000008">
    <property type="protein sequence ID" value="SMF23738.1"/>
    <property type="molecule type" value="Genomic_DNA"/>
</dbReference>
<dbReference type="PANTHER" id="PTHR42781">
    <property type="entry name" value="SPERMIDINE/PUTRESCINE IMPORT ATP-BINDING PROTEIN POTA"/>
    <property type="match status" value="1"/>
</dbReference>
<evidence type="ECO:0000256" key="4">
    <source>
        <dbReference type="SAM" id="MobiDB-lite"/>
    </source>
</evidence>
<feature type="region of interest" description="Disordered" evidence="4">
    <location>
        <begin position="133"/>
        <end position="158"/>
    </location>
</feature>
<keyword evidence="2" id="KW-0547">Nucleotide-binding</keyword>
<keyword evidence="3 6" id="KW-0067">ATP-binding</keyword>
<dbReference type="SMART" id="SM00382">
    <property type="entry name" value="AAA"/>
    <property type="match status" value="1"/>
</dbReference>
<dbReference type="STRING" id="560819.SAMN05428998_10839"/>
<dbReference type="SUPFAM" id="SSF52540">
    <property type="entry name" value="P-loop containing nucleoside triphosphate hydrolases"/>
    <property type="match status" value="1"/>
</dbReference>
<dbReference type="RefSeq" id="WP_085122935.1">
    <property type="nucleotide sequence ID" value="NZ_FWZX01000008.1"/>
</dbReference>
<feature type="domain" description="ABC transporter" evidence="5">
    <location>
        <begin position="27"/>
        <end position="255"/>
    </location>
</feature>
<gene>
    <name evidence="6" type="ORF">SAMN05428998_10839</name>
</gene>
<evidence type="ECO:0000256" key="2">
    <source>
        <dbReference type="ARBA" id="ARBA00022741"/>
    </source>
</evidence>